<proteinExistence type="predicted"/>
<reference evidence="9 10" key="1">
    <citation type="submission" date="2016-05" db="EMBL/GenBank/DDBJ databases">
        <title>A degradative enzymes factory behind the ericoid mycorrhizal symbiosis.</title>
        <authorList>
            <consortium name="DOE Joint Genome Institute"/>
            <person name="Martino E."/>
            <person name="Morin E."/>
            <person name="Grelet G."/>
            <person name="Kuo A."/>
            <person name="Kohler A."/>
            <person name="Daghino S."/>
            <person name="Barry K."/>
            <person name="Choi C."/>
            <person name="Cichocki N."/>
            <person name="Clum A."/>
            <person name="Copeland A."/>
            <person name="Hainaut M."/>
            <person name="Haridas S."/>
            <person name="Labutti K."/>
            <person name="Lindquist E."/>
            <person name="Lipzen A."/>
            <person name="Khouja H.-R."/>
            <person name="Murat C."/>
            <person name="Ohm R."/>
            <person name="Olson A."/>
            <person name="Spatafora J."/>
            <person name="Veneault-Fourrey C."/>
            <person name="Henrissat B."/>
            <person name="Grigoriev I."/>
            <person name="Martin F."/>
            <person name="Perotto S."/>
        </authorList>
    </citation>
    <scope>NUCLEOTIDE SEQUENCE [LARGE SCALE GENOMIC DNA]</scope>
    <source>
        <strain evidence="9 10">UAMH 7357</strain>
    </source>
</reference>
<dbReference type="Gene3D" id="3.20.100.30">
    <property type="entry name" value="VTC, catalytic tunnel domain"/>
    <property type="match status" value="1"/>
</dbReference>
<feature type="domain" description="SPX" evidence="8">
    <location>
        <begin position="1"/>
        <end position="149"/>
    </location>
</feature>
<evidence type="ECO:0000256" key="5">
    <source>
        <dbReference type="ARBA" id="ARBA00023136"/>
    </source>
</evidence>
<dbReference type="GO" id="GO:0000329">
    <property type="term" value="C:fungal-type vacuole membrane"/>
    <property type="evidence" value="ECO:0007669"/>
    <property type="project" value="TreeGrafter"/>
</dbReference>
<evidence type="ECO:0000256" key="4">
    <source>
        <dbReference type="ARBA" id="ARBA00022989"/>
    </source>
</evidence>
<sequence>MRFGKTLRKSIYPEWKDQYIDYAKLKSLLREDTDEVSRWTEDDENKFCDEIFNVQLEKVAAFQESTFRSLEQRASKASEKLHDLAPEEGSSKGTITKERFRELEKELDGILDETKRLKKYSEINYTGFLKIVKKHDRKRGNNYKIRPMLMTSLSKRAFNSEQGYHPLLNKLSTMFFIVRQQLDESEVDPALSSDAQSQTHNGERYIAYKFWVHPDNLLELKTHVLRRLPVLIYSEQSTSKNLETQGDPTLNSLYFDNQDFALYKEKVDRQVDVSSLRVRWYGQLNANPELYLELKTIHENGTSEERRIPIKQKYMQSFIKGEYKMEKSVQKMERLGQPAAKIEDFKNTVAEIQKFILDNDLQPVLRAVYTRTAFQKPLDDKVRISIDTSLAFIREDSMDSDRPCRNPDNWHRLDIDNSAMIYPFPNINQGEISRFPFAILDIKVKDDGSKKNPKWVEDLMGSHLVHKASRFSKFVHGVASLFEDNVNTLPFWLSDIETDIRKDPQVAFEEEEQRKATRAENDQVVGSFLGTPRGGGSSSFKPAVSSPLGKSYLQDKMAAEDGARDQRRSKSQSNGGEGPSTESGYGTMSSVFPSFSLSRYAQARREKEVPLPPGVTKPTLLIKDSGPLKVEPKVWLANERTFLKWQHISVLLGTLSVALYNAAKGNRTIQAFSIIFLFIAAFTAIWGYCMHHVRREMIVARSGKDFDNLIGPVIVCISLIIVLILNFIIQYRDAVEKMNLSNNTYSSLDNLWSGDVKEKERKHRREQPTTSNSPRSQRRRSHSPHARSEPRRSSGIPLSPRGSPAPPQALTEWPPLGVARDGSLSQGKAMELICSGVPVFKGHRRAIPHASEEYYNLYATTVGNGGVGNDAAEPYYPPFAAASLPLQGKGPAMYPWETLEQPSMAFCYGTQPASITLNHWVALSGHPAPPIELRDPGVKPREVVLSTILERLIYLEHDFEEDYEELMYKNLYKNLLKDPDKFKKPHKGMEMQITDLITVLSRAEWIDFSRPENQVVAKFFANANYTDNGKYKTFFHQLLLSTELDRRINSKHHAAWAKEKLLAQLPPCIAWDLALARKWHECMTIEKFKTGGEMESIRFHLKVKKSQVRALRKFARAMKWPNNTKVDEILREQDPDEKPLEDRSSDTMSYFTGVILPGATLPWLIMNSLIDCDVDAGGNALASLTHMHPNSGFQYRSTTYWSATSIVGKVLAPTCREIGGWIGPARPAPDLSRIQVARIRQRKKKQYLTVSDTESMTERSDPLGPPSDKYPVAEYQLLLPDLDPDKLVDTVRIEKLALKPVSSLIVPDNRGENKPFTYDAAVQFAIDGQSWPLRLSYDVSFIAACPCARGPHPLFFDYVYTAVKVDEILKIKDWGGLNGNVSSIGAASSSGGPTPSASGKLTEEEEDAGEKVLVIEAFGVSDNEVLARAWCSHWGLSAIVADVDRTCMACAIREAYAACLNVVILVEGLVYDDDD</sequence>
<dbReference type="PROSITE" id="PS51382">
    <property type="entry name" value="SPX"/>
    <property type="match status" value="1"/>
</dbReference>
<evidence type="ECO:0000256" key="2">
    <source>
        <dbReference type="ARBA" id="ARBA00022554"/>
    </source>
</evidence>
<keyword evidence="5 7" id="KW-0472">Membrane</keyword>
<evidence type="ECO:0000256" key="3">
    <source>
        <dbReference type="ARBA" id="ARBA00022692"/>
    </source>
</evidence>
<organism evidence="9 10">
    <name type="scientific">Hyaloscypha hepaticicola</name>
    <dbReference type="NCBI Taxonomy" id="2082293"/>
    <lineage>
        <taxon>Eukaryota</taxon>
        <taxon>Fungi</taxon>
        <taxon>Dikarya</taxon>
        <taxon>Ascomycota</taxon>
        <taxon>Pezizomycotina</taxon>
        <taxon>Leotiomycetes</taxon>
        <taxon>Helotiales</taxon>
        <taxon>Hyaloscyphaceae</taxon>
        <taxon>Hyaloscypha</taxon>
    </lineage>
</organism>
<gene>
    <name evidence="9" type="ORF">NA56DRAFT_682823</name>
</gene>
<dbReference type="Pfam" id="PF03105">
    <property type="entry name" value="SPX"/>
    <property type="match status" value="1"/>
</dbReference>
<keyword evidence="2" id="KW-0926">Vacuole</keyword>
<keyword evidence="10" id="KW-1185">Reference proteome</keyword>
<feature type="compositionally biased region" description="Basic and acidic residues" evidence="6">
    <location>
        <begin position="512"/>
        <end position="521"/>
    </location>
</feature>
<feature type="transmembrane region" description="Helical" evidence="7">
    <location>
        <begin position="669"/>
        <end position="689"/>
    </location>
</feature>
<dbReference type="STRING" id="1745343.A0A2J6PIV4"/>
<dbReference type="EMBL" id="KZ613526">
    <property type="protein sequence ID" value="PMD13940.1"/>
    <property type="molecule type" value="Genomic_DNA"/>
</dbReference>
<evidence type="ECO:0000259" key="8">
    <source>
        <dbReference type="PROSITE" id="PS51382"/>
    </source>
</evidence>
<feature type="region of interest" description="Disordered" evidence="6">
    <location>
        <begin position="756"/>
        <end position="822"/>
    </location>
</feature>
<keyword evidence="3 7" id="KW-0812">Transmembrane</keyword>
<dbReference type="Pfam" id="PF09359">
    <property type="entry name" value="VTC"/>
    <property type="match status" value="1"/>
</dbReference>
<evidence type="ECO:0000256" key="1">
    <source>
        <dbReference type="ARBA" id="ARBA00004128"/>
    </source>
</evidence>
<dbReference type="InterPro" id="IPR042267">
    <property type="entry name" value="VTC_sf"/>
</dbReference>
<dbReference type="FunFam" id="3.20.100.30:FF:000002">
    <property type="entry name" value="Vacuolar transporter chaperone"/>
    <property type="match status" value="1"/>
</dbReference>
<dbReference type="InterPro" id="IPR003807">
    <property type="entry name" value="DUF202"/>
</dbReference>
<dbReference type="GO" id="GO:0006799">
    <property type="term" value="P:polyphosphate biosynthetic process"/>
    <property type="evidence" value="ECO:0007669"/>
    <property type="project" value="UniProtKB-ARBA"/>
</dbReference>
<evidence type="ECO:0000313" key="9">
    <source>
        <dbReference type="EMBL" id="PMD13940.1"/>
    </source>
</evidence>
<dbReference type="InterPro" id="IPR051572">
    <property type="entry name" value="VTC_Complex_Subunit"/>
</dbReference>
<protein>
    <submittedName>
        <fullName evidence="9">SPX-domain-containing protein</fullName>
    </submittedName>
</protein>
<evidence type="ECO:0000313" key="10">
    <source>
        <dbReference type="Proteomes" id="UP000235672"/>
    </source>
</evidence>
<evidence type="ECO:0000256" key="6">
    <source>
        <dbReference type="SAM" id="MobiDB-lite"/>
    </source>
</evidence>
<dbReference type="GO" id="GO:0033254">
    <property type="term" value="C:vacuolar transporter chaperone complex"/>
    <property type="evidence" value="ECO:0007669"/>
    <property type="project" value="TreeGrafter"/>
</dbReference>
<feature type="transmembrane region" description="Helical" evidence="7">
    <location>
        <begin position="709"/>
        <end position="729"/>
    </location>
</feature>
<dbReference type="PANTHER" id="PTHR46140:SF2">
    <property type="entry name" value="VACUOLAR TRANSPORTER CHAPERONE 3 COMPLEX SUBUNIT 3-RELATED"/>
    <property type="match status" value="1"/>
</dbReference>
<dbReference type="CDD" id="cd14480">
    <property type="entry name" value="SPX_VTC2_like"/>
    <property type="match status" value="1"/>
</dbReference>
<feature type="region of interest" description="Disordered" evidence="6">
    <location>
        <begin position="507"/>
        <end position="587"/>
    </location>
</feature>
<dbReference type="InterPro" id="IPR004331">
    <property type="entry name" value="SPX_dom"/>
</dbReference>
<feature type="compositionally biased region" description="Basic residues" evidence="6">
    <location>
        <begin position="776"/>
        <end position="785"/>
    </location>
</feature>
<dbReference type="InterPro" id="IPR018966">
    <property type="entry name" value="VTC_domain"/>
</dbReference>
<dbReference type="Pfam" id="PF02656">
    <property type="entry name" value="DUF202"/>
    <property type="match status" value="1"/>
</dbReference>
<feature type="compositionally biased region" description="Basic and acidic residues" evidence="6">
    <location>
        <begin position="557"/>
        <end position="568"/>
    </location>
</feature>
<keyword evidence="4 7" id="KW-1133">Transmembrane helix</keyword>
<dbReference type="PANTHER" id="PTHR46140">
    <property type="entry name" value="VACUOLAR TRANSPORTER CHAPERONE 1-RELATED"/>
    <property type="match status" value="1"/>
</dbReference>
<dbReference type="OrthoDB" id="6493944at2759"/>
<comment type="subcellular location">
    <subcellularLocation>
        <location evidence="1">Vacuole membrane</location>
        <topology evidence="1">Multi-pass membrane protein</topology>
    </subcellularLocation>
</comment>
<dbReference type="Proteomes" id="UP000235672">
    <property type="component" value="Unassembled WGS sequence"/>
</dbReference>
<evidence type="ECO:0000256" key="7">
    <source>
        <dbReference type="SAM" id="Phobius"/>
    </source>
</evidence>
<name>A0A2J6PIV4_9HELO</name>
<accession>A0A2J6PIV4</accession>